<evidence type="ECO:0000256" key="3">
    <source>
        <dbReference type="ARBA" id="ARBA00022617"/>
    </source>
</evidence>
<dbReference type="Pfam" id="PF00173">
    <property type="entry name" value="Cyt-b5"/>
    <property type="match status" value="1"/>
</dbReference>
<evidence type="ECO:0000256" key="5">
    <source>
        <dbReference type="ARBA" id="ARBA00022723"/>
    </source>
</evidence>
<reference evidence="14 15" key="1">
    <citation type="submission" date="2023-10" db="EMBL/GenBank/DDBJ databases">
        <authorList>
            <person name="Maclean D."/>
            <person name="Macfadyen A."/>
        </authorList>
    </citation>
    <scope>NUCLEOTIDE SEQUENCE [LARGE SCALE GENOMIC DNA]</scope>
</reference>
<dbReference type="PRINTS" id="PR00363">
    <property type="entry name" value="CYTOCHROMEB5"/>
</dbReference>
<feature type="transmembrane region" description="Helical" evidence="12">
    <location>
        <begin position="117"/>
        <end position="137"/>
    </location>
</feature>
<dbReference type="InterPro" id="IPR036400">
    <property type="entry name" value="Cyt_B5-like_heme/steroid_sf"/>
</dbReference>
<dbReference type="SUPFAM" id="SSF55856">
    <property type="entry name" value="Cytochrome b5-like heme/steroid binding domain"/>
    <property type="match status" value="1"/>
</dbReference>
<evidence type="ECO:0000259" key="13">
    <source>
        <dbReference type="PROSITE" id="PS50255"/>
    </source>
</evidence>
<comment type="similarity">
    <text evidence="11 12">Belongs to the cytochrome b5 family.</text>
</comment>
<evidence type="ECO:0000256" key="4">
    <source>
        <dbReference type="ARBA" id="ARBA00022692"/>
    </source>
</evidence>
<proteinExistence type="inferred from homology"/>
<evidence type="ECO:0000313" key="15">
    <source>
        <dbReference type="Proteomes" id="UP001314263"/>
    </source>
</evidence>
<dbReference type="InterPro" id="IPR018506">
    <property type="entry name" value="Cyt_B5_heme-BS"/>
</dbReference>
<dbReference type="Gene3D" id="3.10.120.10">
    <property type="entry name" value="Cytochrome b5-like heme/steroid binding domain"/>
    <property type="match status" value="1"/>
</dbReference>
<keyword evidence="5 12" id="KW-0479">Metal-binding</keyword>
<keyword evidence="9 12" id="KW-0408">Iron</keyword>
<evidence type="ECO:0000256" key="9">
    <source>
        <dbReference type="ARBA" id="ARBA00023004"/>
    </source>
</evidence>
<name>A0AAV1ICI7_9CHLO</name>
<keyword evidence="10 12" id="KW-0472">Membrane</keyword>
<keyword evidence="3 12" id="KW-0349">Heme</keyword>
<evidence type="ECO:0000256" key="12">
    <source>
        <dbReference type="RuleBase" id="RU362121"/>
    </source>
</evidence>
<keyword evidence="4 12" id="KW-0812">Transmembrane</keyword>
<organism evidence="14 15">
    <name type="scientific">Coccomyxa viridis</name>
    <dbReference type="NCBI Taxonomy" id="1274662"/>
    <lineage>
        <taxon>Eukaryota</taxon>
        <taxon>Viridiplantae</taxon>
        <taxon>Chlorophyta</taxon>
        <taxon>core chlorophytes</taxon>
        <taxon>Trebouxiophyceae</taxon>
        <taxon>Trebouxiophyceae incertae sedis</taxon>
        <taxon>Coccomyxaceae</taxon>
        <taxon>Coccomyxa</taxon>
    </lineage>
</organism>
<dbReference type="FunFam" id="3.10.120.10:FF:000002">
    <property type="entry name" value="Cytochrome b5 type B"/>
    <property type="match status" value="1"/>
</dbReference>
<evidence type="ECO:0000256" key="11">
    <source>
        <dbReference type="ARBA" id="ARBA00038168"/>
    </source>
</evidence>
<protein>
    <recommendedName>
        <fullName evidence="13">Cytochrome b5 heme-binding domain-containing protein</fullName>
    </recommendedName>
</protein>
<comment type="caution">
    <text evidence="14">The sequence shown here is derived from an EMBL/GenBank/DDBJ whole genome shotgun (WGS) entry which is preliminary data.</text>
</comment>
<dbReference type="GO" id="GO:0020037">
    <property type="term" value="F:heme binding"/>
    <property type="evidence" value="ECO:0007669"/>
    <property type="project" value="UniProtKB-UniRule"/>
</dbReference>
<dbReference type="SMART" id="SM01117">
    <property type="entry name" value="Cyt-b5"/>
    <property type="match status" value="1"/>
</dbReference>
<keyword evidence="6" id="KW-0256">Endoplasmic reticulum</keyword>
<dbReference type="PROSITE" id="PS00191">
    <property type="entry name" value="CYTOCHROME_B5_1"/>
    <property type="match status" value="1"/>
</dbReference>
<keyword evidence="15" id="KW-1185">Reference proteome</keyword>
<dbReference type="GO" id="GO:0005789">
    <property type="term" value="C:endoplasmic reticulum membrane"/>
    <property type="evidence" value="ECO:0007669"/>
    <property type="project" value="UniProtKB-SubCell"/>
</dbReference>
<dbReference type="InterPro" id="IPR050668">
    <property type="entry name" value="Cytochrome_b5"/>
</dbReference>
<dbReference type="AlphaFoldDB" id="A0AAV1ICI7"/>
<evidence type="ECO:0000313" key="14">
    <source>
        <dbReference type="EMBL" id="CAK0785069.1"/>
    </source>
</evidence>
<evidence type="ECO:0000256" key="1">
    <source>
        <dbReference type="ARBA" id="ARBA00004131"/>
    </source>
</evidence>
<dbReference type="GO" id="GO:0046872">
    <property type="term" value="F:metal ion binding"/>
    <property type="evidence" value="ECO:0007669"/>
    <property type="project" value="UniProtKB-UniRule"/>
</dbReference>
<feature type="domain" description="Cytochrome b5 heme-binding" evidence="13">
    <location>
        <begin position="11"/>
        <end position="87"/>
    </location>
</feature>
<evidence type="ECO:0000256" key="8">
    <source>
        <dbReference type="ARBA" id="ARBA00022989"/>
    </source>
</evidence>
<keyword evidence="7" id="KW-0249">Electron transport</keyword>
<sequence length="138" mass="14942">MAVGEAGSVSGKMYSLTEVKKHNTEEDCWIIVHGKVYNVTEFLDEHPGGFDIILTNTGKDATEDFEEIGHSNAAKDLLSKYIVGDFEGGDVSHLNKPSISAVRAKQTTSSGNPALKLLQVLLPLLVILAAIFVPKYLL</sequence>
<evidence type="ECO:0000256" key="7">
    <source>
        <dbReference type="ARBA" id="ARBA00022982"/>
    </source>
</evidence>
<evidence type="ECO:0000256" key="10">
    <source>
        <dbReference type="ARBA" id="ARBA00023136"/>
    </source>
</evidence>
<dbReference type="PANTHER" id="PTHR19359">
    <property type="entry name" value="CYTOCHROME B5"/>
    <property type="match status" value="1"/>
</dbReference>
<gene>
    <name evidence="14" type="ORF">CVIRNUC_008275</name>
</gene>
<dbReference type="PANTHER" id="PTHR19359:SF129">
    <property type="entry name" value="CYTOCHROME B5 ISOFORM B"/>
    <property type="match status" value="1"/>
</dbReference>
<keyword evidence="8 12" id="KW-1133">Transmembrane helix</keyword>
<dbReference type="Proteomes" id="UP001314263">
    <property type="component" value="Unassembled WGS sequence"/>
</dbReference>
<evidence type="ECO:0000256" key="6">
    <source>
        <dbReference type="ARBA" id="ARBA00022824"/>
    </source>
</evidence>
<dbReference type="EMBL" id="CAUYUE010000011">
    <property type="protein sequence ID" value="CAK0785069.1"/>
    <property type="molecule type" value="Genomic_DNA"/>
</dbReference>
<dbReference type="PROSITE" id="PS50255">
    <property type="entry name" value="CYTOCHROME_B5_2"/>
    <property type="match status" value="1"/>
</dbReference>
<keyword evidence="2" id="KW-0813">Transport</keyword>
<accession>A0AAV1ICI7</accession>
<dbReference type="InterPro" id="IPR001199">
    <property type="entry name" value="Cyt_B5-like_heme/steroid-bd"/>
</dbReference>
<comment type="subcellular location">
    <subcellularLocation>
        <location evidence="1">Endoplasmic reticulum membrane</location>
        <topology evidence="1">Single-pass membrane protein</topology>
        <orientation evidence="1">Cytoplasmic side</orientation>
    </subcellularLocation>
</comment>
<evidence type="ECO:0000256" key="2">
    <source>
        <dbReference type="ARBA" id="ARBA00022448"/>
    </source>
</evidence>